<dbReference type="FunFam" id="2.130.10.10:FF:001143">
    <property type="entry name" value="Pre-mRNA-splicing factor rse-1, putative"/>
    <property type="match status" value="1"/>
</dbReference>
<evidence type="ECO:0000256" key="4">
    <source>
        <dbReference type="ARBA" id="ARBA00023187"/>
    </source>
</evidence>
<evidence type="ECO:0000256" key="2">
    <source>
        <dbReference type="ARBA" id="ARBA00022664"/>
    </source>
</evidence>
<dbReference type="EMBL" id="KV454488">
    <property type="protein sequence ID" value="ODV59084.1"/>
    <property type="molecule type" value="Genomic_DNA"/>
</dbReference>
<dbReference type="InParanoid" id="A0A1D2VBL6"/>
<reference evidence="11" key="1">
    <citation type="submission" date="2016-05" db="EMBL/GenBank/DDBJ databases">
        <title>Comparative genomics of biotechnologically important yeasts.</title>
        <authorList>
            <consortium name="DOE Joint Genome Institute"/>
            <person name="Riley R."/>
            <person name="Haridas S."/>
            <person name="Wolfe K.H."/>
            <person name="Lopes M.R."/>
            <person name="Hittinger C.T."/>
            <person name="Goker M."/>
            <person name="Salamov A."/>
            <person name="Wisecaver J."/>
            <person name="Long T.M."/>
            <person name="Aerts A.L."/>
            <person name="Barry K."/>
            <person name="Choi C."/>
            <person name="Clum A."/>
            <person name="Coughlan A.Y."/>
            <person name="Deshpande S."/>
            <person name="Douglass A.P."/>
            <person name="Hanson S.J."/>
            <person name="Klenk H.-P."/>
            <person name="Labutti K."/>
            <person name="Lapidus A."/>
            <person name="Lindquist E."/>
            <person name="Lipzen A."/>
            <person name="Meier-Kolthoff J.P."/>
            <person name="Ohm R.A."/>
            <person name="Otillar R.P."/>
            <person name="Pangilinan J."/>
            <person name="Peng Y."/>
            <person name="Rokas A."/>
            <person name="Rosa C.A."/>
            <person name="Scheuner C."/>
            <person name="Sibirny A.A."/>
            <person name="Slot J.C."/>
            <person name="Stielow J.B."/>
            <person name="Sun H."/>
            <person name="Kurtzman C.P."/>
            <person name="Blackwell M."/>
            <person name="Grigoriev I.V."/>
            <person name="Jeffries T.W."/>
        </authorList>
    </citation>
    <scope>NUCLEOTIDE SEQUENCE [LARGE SCALE GENOMIC DNA]</scope>
    <source>
        <strain evidence="11">DSM 1968</strain>
    </source>
</reference>
<dbReference type="GeneID" id="30964491"/>
<keyword evidence="3" id="KW-0747">Spliceosome</keyword>
<evidence type="ECO:0000259" key="7">
    <source>
        <dbReference type="Pfam" id="PF03178"/>
    </source>
</evidence>
<feature type="domain" description="RSE1/DDB1/CPSF1 second beta-propeller" evidence="9">
    <location>
        <begin position="472"/>
        <end position="794"/>
    </location>
</feature>
<dbReference type="InterPro" id="IPR050358">
    <property type="entry name" value="RSE1/DDB1/CFT1"/>
</dbReference>
<dbReference type="Pfam" id="PF03178">
    <property type="entry name" value="CPSF_A"/>
    <property type="match status" value="1"/>
</dbReference>
<protein>
    <submittedName>
        <fullName evidence="10">Pre-mRNA splicing factor rse1</fullName>
    </submittedName>
</protein>
<feature type="domain" description="RSE1/DDB1/CPSF1 first beta-propeller" evidence="8">
    <location>
        <begin position="40"/>
        <end position="389"/>
    </location>
</feature>
<dbReference type="OrthoDB" id="436637at2759"/>
<keyword evidence="5" id="KW-0539">Nucleus</keyword>
<evidence type="ECO:0000256" key="3">
    <source>
        <dbReference type="ARBA" id="ARBA00022728"/>
    </source>
</evidence>
<comment type="subcellular location">
    <subcellularLocation>
        <location evidence="1">Nucleus</location>
    </subcellularLocation>
</comment>
<proteinExistence type="inferred from homology"/>
<dbReference type="GO" id="GO:0008380">
    <property type="term" value="P:RNA splicing"/>
    <property type="evidence" value="ECO:0007669"/>
    <property type="project" value="UniProtKB-KW"/>
</dbReference>
<dbReference type="InterPro" id="IPR058543">
    <property type="entry name" value="Beta-prop_RSE1/DDB1/CPSF1_2nd"/>
</dbReference>
<evidence type="ECO:0000256" key="6">
    <source>
        <dbReference type="ARBA" id="ARBA00038266"/>
    </source>
</evidence>
<dbReference type="InterPro" id="IPR004871">
    <property type="entry name" value="RSE1/DDB1/CPSF1_C"/>
</dbReference>
<keyword evidence="4" id="KW-0508">mRNA splicing</keyword>
<gene>
    <name evidence="10" type="ORF">ASCRUDRAFT_38433</name>
</gene>
<dbReference type="InterPro" id="IPR018846">
    <property type="entry name" value="Beta-prop_RSE1/DDB1/CPSF1_1st"/>
</dbReference>
<evidence type="ECO:0000259" key="9">
    <source>
        <dbReference type="Pfam" id="PF23726"/>
    </source>
</evidence>
<comment type="similarity">
    <text evidence="6">Belongs to the RSE1 family.</text>
</comment>
<dbReference type="STRING" id="1344418.A0A1D2VBL6"/>
<dbReference type="GO" id="GO:0003676">
    <property type="term" value="F:nucleic acid binding"/>
    <property type="evidence" value="ECO:0007669"/>
    <property type="project" value="InterPro"/>
</dbReference>
<accession>A0A1D2VBL6</accession>
<sequence length="1221" mass="137919">MASVVSDNESDDDNNTSLTSSNSLFLYNLTLQEPSASIKSVHGHFLGKKTEEIVITTSTYLRLYKPDPSTGKLIKLFSQNVFSIIRSVISFRITGNASKDYLAITSDSGNFSILQLDDSGKNLKFVSLFNEPYQKTGIRRLSPGFVIDSDSKGRAIMLSSVEKNNLLYVLNRDHETNKLTISSPLEANRSMILTFTMCGLDVGYDNPIFVSIEVDYGNINNEKRKQLTFYELDLGLNHVIKKSTSLIDESSNFLIHVPGGNDGPSGVLVGCKNFIQYRNFSNKNSKILTLPIPRRIVDYEDNYIITGVVHSIKNSFFFLLQSNLGDLFKVIINYSKSLQVQSMNIKYFDTVPIATSLIILKSGFLFVDSENSDKLFYQFEKLGDDDNEKVFNSHDYFNTSEEIDNLEEISFKTKPLDNLILVDIINSINPVINSQLISSTASNLTELPKILSLCGTNSRSSLKLLENSLTTSELVDSELPQNAVSIWTTKLSSKDEYDKYLILSFIETTLVLTIGENVEEVSNSGFVLDSPTISVQQLGLNSLIQIHTNGIRHLSYLNMDDESQETEPKIVEWFPPAGIKITSAASTNYQVAIGLSNRDLVYFEIDDDEQLIEYSERKEMPGQIISLSLGDIPEGKLRSPFLAVGCNDQTIRILSVDPSSTLELLSVQALSSNASSLIIMSMSGNNTLYVHVGMANGIYVKTILDPITGQLSDTSIRYLGPKGIKLSKLKVDGKECILAMSIKTYIGFMVKNNFKIIPINYKFNLDHGSSFVSEECPSNGIVGIFENNLMIFTIERLSDEFNIESIPLMYTPTRFTNFKKEPNVFYIIESDKNVRGFERKLIGEKENKGKPDKENEYEQFGYDRENDNNVSCLQAININSKELVQHFEFLNNETCLSLSTCYFKEKDMSCLIVGTKSISKSGTSKYYLKTFQEIGNNKIKYLHDTKIDGEAVALIEFDGRLLVGVDNFLRIYEIGKKQLLKKGECQLNCNRIIKILTQGYRIYVGDIRDSIIFVSYKKKNNLFIPFAEDIVKRHTSSFSIIDYDTVIGGDRFGNFWVLRCPRKISKMSDEDLDGNYLMYQDSYLGGTPYRLELVCHFFIEDIPISFDKKSLNISGLNESIIYTGLEGTVGVLIPILVKSELIFFEKLIKLIKKMKEVSVLGRNHLKYRSYYVPMRNVVDGDLCETYLNLTEDEKRKIGIEMDYTVREIEGKIASIRSKFGF</sequence>
<evidence type="ECO:0000259" key="8">
    <source>
        <dbReference type="Pfam" id="PF10433"/>
    </source>
</evidence>
<evidence type="ECO:0000256" key="5">
    <source>
        <dbReference type="ARBA" id="ARBA00023242"/>
    </source>
</evidence>
<dbReference type="Gene3D" id="2.130.10.10">
    <property type="entry name" value="YVTN repeat-like/Quinoprotein amine dehydrogenase"/>
    <property type="match status" value="3"/>
</dbReference>
<dbReference type="InterPro" id="IPR036322">
    <property type="entry name" value="WD40_repeat_dom_sf"/>
</dbReference>
<dbReference type="FunCoup" id="A0A1D2VBL6">
    <property type="interactions" value="1343"/>
</dbReference>
<dbReference type="RefSeq" id="XP_020045391.1">
    <property type="nucleotide sequence ID" value="XM_020190855.1"/>
</dbReference>
<dbReference type="FunFam" id="2.130.10.10:FF:000031">
    <property type="entry name" value="Splicing factor 3b subunit 3"/>
    <property type="match status" value="1"/>
</dbReference>
<dbReference type="Pfam" id="PF23726">
    <property type="entry name" value="Beta-prop_RSE1_2nd"/>
    <property type="match status" value="1"/>
</dbReference>
<keyword evidence="2" id="KW-0507">mRNA processing</keyword>
<dbReference type="GO" id="GO:0005681">
    <property type="term" value="C:spliceosomal complex"/>
    <property type="evidence" value="ECO:0007669"/>
    <property type="project" value="UniProtKB-KW"/>
</dbReference>
<evidence type="ECO:0000313" key="10">
    <source>
        <dbReference type="EMBL" id="ODV59084.1"/>
    </source>
</evidence>
<dbReference type="AlphaFoldDB" id="A0A1D2VBL6"/>
<dbReference type="InterPro" id="IPR015943">
    <property type="entry name" value="WD40/YVTN_repeat-like_dom_sf"/>
</dbReference>
<dbReference type="GO" id="GO:0006397">
    <property type="term" value="P:mRNA processing"/>
    <property type="evidence" value="ECO:0007669"/>
    <property type="project" value="UniProtKB-KW"/>
</dbReference>
<evidence type="ECO:0000256" key="1">
    <source>
        <dbReference type="ARBA" id="ARBA00004123"/>
    </source>
</evidence>
<dbReference type="SUPFAM" id="SSF50978">
    <property type="entry name" value="WD40 repeat-like"/>
    <property type="match status" value="1"/>
</dbReference>
<dbReference type="Pfam" id="PF10433">
    <property type="entry name" value="Beta-prop_RSE1_1st"/>
    <property type="match status" value="1"/>
</dbReference>
<dbReference type="Proteomes" id="UP000095038">
    <property type="component" value="Unassembled WGS sequence"/>
</dbReference>
<evidence type="ECO:0000313" key="11">
    <source>
        <dbReference type="Proteomes" id="UP000095038"/>
    </source>
</evidence>
<feature type="domain" description="RSE1/DDB1/CPSF1 C-terminal" evidence="7">
    <location>
        <begin position="871"/>
        <end position="1187"/>
    </location>
</feature>
<organism evidence="10 11">
    <name type="scientific">Ascoidea rubescens DSM 1968</name>
    <dbReference type="NCBI Taxonomy" id="1344418"/>
    <lineage>
        <taxon>Eukaryota</taxon>
        <taxon>Fungi</taxon>
        <taxon>Dikarya</taxon>
        <taxon>Ascomycota</taxon>
        <taxon>Saccharomycotina</taxon>
        <taxon>Saccharomycetes</taxon>
        <taxon>Ascoideaceae</taxon>
        <taxon>Ascoidea</taxon>
    </lineage>
</organism>
<keyword evidence="11" id="KW-1185">Reference proteome</keyword>
<name>A0A1D2VBL6_9ASCO</name>
<dbReference type="PANTHER" id="PTHR10644">
    <property type="entry name" value="DNA REPAIR/RNA PROCESSING CPSF FAMILY"/>
    <property type="match status" value="1"/>
</dbReference>